<feature type="region of interest" description="Disordered" evidence="1">
    <location>
        <begin position="278"/>
        <end position="468"/>
    </location>
</feature>
<feature type="region of interest" description="Disordered" evidence="1">
    <location>
        <begin position="481"/>
        <end position="562"/>
    </location>
</feature>
<feature type="compositionally biased region" description="Low complexity" evidence="1">
    <location>
        <begin position="166"/>
        <end position="175"/>
    </location>
</feature>
<feature type="domain" description="C2H2-type" evidence="2">
    <location>
        <begin position="758"/>
        <end position="780"/>
    </location>
</feature>
<evidence type="ECO:0000313" key="3">
    <source>
        <dbReference type="EMBL" id="KIY73973.1"/>
    </source>
</evidence>
<feature type="compositionally biased region" description="Polar residues" evidence="1">
    <location>
        <begin position="613"/>
        <end position="623"/>
    </location>
</feature>
<feature type="compositionally biased region" description="Low complexity" evidence="1">
    <location>
        <begin position="308"/>
        <end position="322"/>
    </location>
</feature>
<feature type="compositionally biased region" description="Pro residues" evidence="1">
    <location>
        <begin position="397"/>
        <end position="416"/>
    </location>
</feature>
<organism evidence="3 4">
    <name type="scientific">Cylindrobasidium torrendii FP15055 ss-10</name>
    <dbReference type="NCBI Taxonomy" id="1314674"/>
    <lineage>
        <taxon>Eukaryota</taxon>
        <taxon>Fungi</taxon>
        <taxon>Dikarya</taxon>
        <taxon>Basidiomycota</taxon>
        <taxon>Agaricomycotina</taxon>
        <taxon>Agaricomycetes</taxon>
        <taxon>Agaricomycetidae</taxon>
        <taxon>Agaricales</taxon>
        <taxon>Marasmiineae</taxon>
        <taxon>Physalacriaceae</taxon>
        <taxon>Cylindrobasidium</taxon>
    </lineage>
</organism>
<feature type="compositionally biased region" description="Polar residues" evidence="1">
    <location>
        <begin position="519"/>
        <end position="530"/>
    </location>
</feature>
<keyword evidence="4" id="KW-1185">Reference proteome</keyword>
<accession>A0A0D7BTW2</accession>
<feature type="compositionally biased region" description="Polar residues" evidence="1">
    <location>
        <begin position="633"/>
        <end position="644"/>
    </location>
</feature>
<evidence type="ECO:0000313" key="4">
    <source>
        <dbReference type="Proteomes" id="UP000054007"/>
    </source>
</evidence>
<name>A0A0D7BTW2_9AGAR</name>
<feature type="compositionally biased region" description="Low complexity" evidence="1">
    <location>
        <begin position="657"/>
        <end position="669"/>
    </location>
</feature>
<dbReference type="AlphaFoldDB" id="A0A0D7BTW2"/>
<feature type="region of interest" description="Disordered" evidence="1">
    <location>
        <begin position="136"/>
        <end position="198"/>
    </location>
</feature>
<feature type="compositionally biased region" description="Polar residues" evidence="1">
    <location>
        <begin position="361"/>
        <end position="370"/>
    </location>
</feature>
<dbReference type="EMBL" id="KN880433">
    <property type="protein sequence ID" value="KIY73973.1"/>
    <property type="molecule type" value="Genomic_DNA"/>
</dbReference>
<feature type="region of interest" description="Disordered" evidence="1">
    <location>
        <begin position="849"/>
        <end position="869"/>
    </location>
</feature>
<sequence>MSHNGQIWKGGAMQFTSVEEAANVVHLAEQAFLNTIHEKRRVAYDGWQAAQEMVKMDKDPVARTALRVNLQTTVLPTEAQGYQALRRDLMVRVKAGWDASCNMMKLQGHPKLQQADQAGLQRDAELHRLYEELKKTQEQNVQPAAPPSAPPTPVDTLVSPAIQGGPQTPTTRQPQHPLSQPTVAQSHHTQSHTIHNPAPTLHYDTFSLNAALPADPSFTRVDSLFDPEVTLPIIDKMRRDSSMHAEAYNGYSFTKFPNGEIVVRDHYHSREYTVIAPLRSTQTTSSSRTSGSTTANQAGPSGLNRAIPSSVPTPVASSVQQSTSYRPHVPTKQASRTPPAQSSFTSLSTSNHPPPPRHFPTATSMAQAGPSNPDRASNPAHQQEFGKGQSRPQSANPQPPRPLSQPAAPPTQPQYVPPVQVSVSPAQNVSARSRDDAGQSISAPPPSSKQGKQALPRPSSLSVAPRKGTLAQDLLRALLPKRARSEDDTSGPVAKVQVVERDGRPEALPALKVNDSHPTEVQSQLATTGQVADRAEPRPASASAVNSAGTSTSNSLAPTVPPGYRPFNQTTIYSDPSVQAAVAVNLRPPPELSPLSTAQFVQVTEPSLPANAVASSSRVTTDTFIPEQPGHPNDSNLPSRSVSVQEAPLFLPSSPRSSIVSVEKVPSESSDSEDEPSGGGKEVNAVGGAGREFAGRVLKQVFVEMPRPPDWVHTHLQRMREEAEVEKSLFVSMNMTNGDDGEEDALREAMTRLRRSSCCWTDCNAVLNCPERLRRHLLLHDGTRQQGSEVSVNRNLKWDGVLTWHRDGNADGRAATKNSKDRWMNSISIWPVTHFSRYSVHSRVAKRDPRRLENTSTISASRTGAMGLN</sequence>
<feature type="region of interest" description="Disordered" evidence="1">
    <location>
        <begin position="611"/>
        <end position="686"/>
    </location>
</feature>
<evidence type="ECO:0000259" key="2">
    <source>
        <dbReference type="PROSITE" id="PS00028"/>
    </source>
</evidence>
<dbReference type="PROSITE" id="PS00028">
    <property type="entry name" value="ZINC_FINGER_C2H2_1"/>
    <property type="match status" value="1"/>
</dbReference>
<proteinExistence type="predicted"/>
<feature type="compositionally biased region" description="Pro residues" evidence="1">
    <location>
        <begin position="144"/>
        <end position="153"/>
    </location>
</feature>
<protein>
    <recommendedName>
        <fullName evidence="2">C2H2-type domain-containing protein</fullName>
    </recommendedName>
</protein>
<feature type="compositionally biased region" description="Polar residues" evidence="1">
    <location>
        <begin position="543"/>
        <end position="557"/>
    </location>
</feature>
<feature type="compositionally biased region" description="Polar residues" evidence="1">
    <location>
        <begin position="332"/>
        <end position="351"/>
    </location>
</feature>
<evidence type="ECO:0000256" key="1">
    <source>
        <dbReference type="SAM" id="MobiDB-lite"/>
    </source>
</evidence>
<dbReference type="Proteomes" id="UP000054007">
    <property type="component" value="Unassembled WGS sequence"/>
</dbReference>
<feature type="compositionally biased region" description="Low complexity" evidence="1">
    <location>
        <begin position="417"/>
        <end position="431"/>
    </location>
</feature>
<feature type="compositionally biased region" description="Low complexity" evidence="1">
    <location>
        <begin position="280"/>
        <end position="294"/>
    </location>
</feature>
<feature type="compositionally biased region" description="Polar residues" evidence="1">
    <location>
        <begin position="176"/>
        <end position="194"/>
    </location>
</feature>
<reference evidence="3 4" key="1">
    <citation type="journal article" date="2015" name="Fungal Genet. Biol.">
        <title>Evolution of novel wood decay mechanisms in Agaricales revealed by the genome sequences of Fistulina hepatica and Cylindrobasidium torrendii.</title>
        <authorList>
            <person name="Floudas D."/>
            <person name="Held B.W."/>
            <person name="Riley R."/>
            <person name="Nagy L.G."/>
            <person name="Koehler G."/>
            <person name="Ransdell A.S."/>
            <person name="Younus H."/>
            <person name="Chow J."/>
            <person name="Chiniquy J."/>
            <person name="Lipzen A."/>
            <person name="Tritt A."/>
            <person name="Sun H."/>
            <person name="Haridas S."/>
            <person name="LaButti K."/>
            <person name="Ohm R.A."/>
            <person name="Kues U."/>
            <person name="Blanchette R.A."/>
            <person name="Grigoriev I.V."/>
            <person name="Minto R.E."/>
            <person name="Hibbett D.S."/>
        </authorList>
    </citation>
    <scope>NUCLEOTIDE SEQUENCE [LARGE SCALE GENOMIC DNA]</scope>
    <source>
        <strain evidence="3 4">FP15055 ss-10</strain>
    </source>
</reference>
<dbReference type="InterPro" id="IPR013087">
    <property type="entry name" value="Znf_C2H2_type"/>
</dbReference>
<gene>
    <name evidence="3" type="ORF">CYLTODRAFT_155562</name>
</gene>
<dbReference type="STRING" id="1314674.A0A0D7BTW2"/>